<dbReference type="PRINTS" id="PR00380">
    <property type="entry name" value="KINESINHEAVY"/>
</dbReference>
<keyword evidence="3" id="KW-0067">ATP-binding</keyword>
<dbReference type="Gramene" id="OE9A077425T1">
    <property type="protein sequence ID" value="OE9A077425C1"/>
    <property type="gene ID" value="OE9A077425"/>
</dbReference>
<feature type="region of interest" description="Disordered" evidence="5">
    <location>
        <begin position="866"/>
        <end position="898"/>
    </location>
</feature>
<dbReference type="EMBL" id="CACTIH010003744">
    <property type="protein sequence ID" value="CAA2983808.1"/>
    <property type="molecule type" value="Genomic_DNA"/>
</dbReference>
<feature type="compositionally biased region" description="Polar residues" evidence="5">
    <location>
        <begin position="769"/>
        <end position="779"/>
    </location>
</feature>
<feature type="domain" description="Calponin-homology (CH)" evidence="6">
    <location>
        <begin position="24"/>
        <end position="147"/>
    </location>
</feature>
<feature type="region of interest" description="Disordered" evidence="5">
    <location>
        <begin position="840"/>
        <end position="859"/>
    </location>
</feature>
<keyword evidence="3" id="KW-0547">Nucleotide-binding</keyword>
<evidence type="ECO:0000313" key="8">
    <source>
        <dbReference type="EMBL" id="CAA2983808.1"/>
    </source>
</evidence>
<dbReference type="GO" id="GO:0008017">
    <property type="term" value="F:microtubule binding"/>
    <property type="evidence" value="ECO:0007669"/>
    <property type="project" value="InterPro"/>
</dbReference>
<keyword evidence="4" id="KW-0175">Coiled coil</keyword>
<feature type="domain" description="Kinesin motor" evidence="7">
    <location>
        <begin position="383"/>
        <end position="682"/>
    </location>
</feature>
<dbReference type="SMART" id="SM00129">
    <property type="entry name" value="KISc"/>
    <property type="match status" value="1"/>
</dbReference>
<protein>
    <submittedName>
        <fullName evidence="8">Kinesin KIN-14L isoform X1</fullName>
    </submittedName>
</protein>
<dbReference type="InterPro" id="IPR027640">
    <property type="entry name" value="Kinesin-like_fam"/>
</dbReference>
<feature type="region of interest" description="Disordered" evidence="5">
    <location>
        <begin position="798"/>
        <end position="829"/>
    </location>
</feature>
<evidence type="ECO:0000259" key="7">
    <source>
        <dbReference type="PROSITE" id="PS50067"/>
    </source>
</evidence>
<dbReference type="Gene3D" id="3.40.850.10">
    <property type="entry name" value="Kinesin motor domain"/>
    <property type="match status" value="2"/>
</dbReference>
<dbReference type="PANTHER" id="PTHR47972">
    <property type="entry name" value="KINESIN-LIKE PROTEIN KLP-3"/>
    <property type="match status" value="1"/>
</dbReference>
<dbReference type="InterPro" id="IPR031852">
    <property type="entry name" value="Vik1/Cik1_MT-bd"/>
</dbReference>
<evidence type="ECO:0000256" key="2">
    <source>
        <dbReference type="ARBA" id="ARBA00023175"/>
    </source>
</evidence>
<dbReference type="Pfam" id="PF16796">
    <property type="entry name" value="Microtub_bd"/>
    <property type="match status" value="1"/>
</dbReference>
<dbReference type="GO" id="GO:0007018">
    <property type="term" value="P:microtubule-based movement"/>
    <property type="evidence" value="ECO:0007669"/>
    <property type="project" value="InterPro"/>
</dbReference>
<keyword evidence="9" id="KW-1185">Reference proteome</keyword>
<comment type="similarity">
    <text evidence="1">Belongs to the TRAFAC class myosin-kinesin ATPase superfamily. Kinesin family. KIN-14 subfamily.</text>
</comment>
<feature type="region of interest" description="Disordered" evidence="5">
    <location>
        <begin position="716"/>
        <end position="779"/>
    </location>
</feature>
<name>A0A8S0RV42_OLEEU</name>
<reference evidence="8 9" key="1">
    <citation type="submission" date="2019-12" db="EMBL/GenBank/DDBJ databases">
        <authorList>
            <person name="Alioto T."/>
            <person name="Alioto T."/>
            <person name="Gomez Garrido J."/>
        </authorList>
    </citation>
    <scope>NUCLEOTIDE SEQUENCE [LARGE SCALE GENOMIC DNA]</scope>
</reference>
<dbReference type="SUPFAM" id="SSF52540">
    <property type="entry name" value="P-loop containing nucleoside triphosphate hydrolases"/>
    <property type="match status" value="1"/>
</dbReference>
<gene>
    <name evidence="8" type="ORF">OLEA9_A077425</name>
</gene>
<sequence length="1130" mass="125291">MDDPTRRVGVHELNLASRKAEDAALRRHQAAHWLDCLVGPLGISNRPSETEFISCLRNGLILCNVINKIQPGSVPKVVEINSSSQLLPWDSKPLPAYQYFENVRNFLVAVEELKLPVFEASIFERENLEEGSSKVVDCILSLKAFHEWKQMTGGNGTYKPQRSPLITHSAGRIHARTSDSVIFHSSRKLDMSAAFDKSLPTDSEIQKFEDVIVKALDEHMIDSKENTDSNLIASFCSGNVDSVKLLTNIFSSCLEEQLQRKLPELRSGLSDQRERNCSPVHSTSVPLGKLSNHENGKCCRACMKTGKCNHWNLVGQQERELLNLKMLLCSTKKEFECLQSHFQSDLKQIEDQVQEMSTAALGYHKVVKENRNLYNMVQDLKGNIRVYCRIRPIFNDETKTVIDHIGDDGSLVVVDPLKPQKDKRKIFQFNHVFGPNATQYDVFRETQPLVRSVMDGYNVCIFAYGQTGSGKTHTMCGPGGSANELGINCLAINDLFQLSNERKDIIEYRIQIRSCASDDGLVLPNATMCPVKSTTDVINLMKLGEGNRAVGSTAINNQSSRSHSVLTIHVHGEDVSRNILQSCFHLVDLAGSERVDKSEVTGDGLKEAQYINKSLACLGDVIAALAQKNSHIPYRNSKLTLLLQNALGGNAKTLMFAHVNPEGDSFGETMSTLKFAQRVSTVELGAARANKETAEVLELKAQIENLKKALANKQTGTPLVNNSKEPARTPCKKPKQMTDRTPVRPRRLSIENASHLALETKNYNDTRGSKTPSVKTCSRRSSLEGQIYVNKDFEQIKSQEGTGQHKYSDESLTDSSHHRAPRSPTSSVYKGCAVKVDTAMSTPSFQNPRTPKPEVVRKPEKPGVTCLQNYSQTQDHKSSGESLMNSTHHRAPSSPTSSAFKGHELKFCTAMESPFFQNPKTPEPEVVSKPMNVTCLQSHNQMEEHKYSGRSLMDTPNHRAPRSPTSSAFKSHVVKVVDTAIKAPSFQNPKTPMSHVKSKIGVQILQQNDNSIYSEFQMSCSSTNTSYGKGSQIRKSLRSIGKLIHGSEKRNQQKPTESPTPFNGNSAMHDAKSPIHSNAKALRRQSLTGVQPSKRASLGGVSAESYGNENRNVKTPPPVCSSTKLTKRWL</sequence>
<evidence type="ECO:0000256" key="1">
    <source>
        <dbReference type="ARBA" id="ARBA00010899"/>
    </source>
</evidence>
<dbReference type="InterPro" id="IPR027417">
    <property type="entry name" value="P-loop_NTPase"/>
</dbReference>
<proteinExistence type="inferred from homology"/>
<evidence type="ECO:0000256" key="4">
    <source>
        <dbReference type="SAM" id="Coils"/>
    </source>
</evidence>
<dbReference type="CDD" id="cd21203">
    <property type="entry name" value="CH_AtKIN14-like"/>
    <property type="match status" value="1"/>
</dbReference>
<feature type="region of interest" description="Disordered" evidence="5">
    <location>
        <begin position="1044"/>
        <end position="1130"/>
    </location>
</feature>
<dbReference type="InterPro" id="IPR036872">
    <property type="entry name" value="CH_dom_sf"/>
</dbReference>
<feature type="binding site" evidence="3">
    <location>
        <begin position="465"/>
        <end position="472"/>
    </location>
    <ligand>
        <name>ATP</name>
        <dbReference type="ChEBI" id="CHEBI:30616"/>
    </ligand>
</feature>
<dbReference type="SMART" id="SM00033">
    <property type="entry name" value="CH"/>
    <property type="match status" value="1"/>
</dbReference>
<dbReference type="GO" id="GO:0005524">
    <property type="term" value="F:ATP binding"/>
    <property type="evidence" value="ECO:0007669"/>
    <property type="project" value="UniProtKB-UniRule"/>
</dbReference>
<feature type="coiled-coil region" evidence="4">
    <location>
        <begin position="689"/>
        <end position="716"/>
    </location>
</feature>
<organism evidence="8 9">
    <name type="scientific">Olea europaea subsp. europaea</name>
    <dbReference type="NCBI Taxonomy" id="158383"/>
    <lineage>
        <taxon>Eukaryota</taxon>
        <taxon>Viridiplantae</taxon>
        <taxon>Streptophyta</taxon>
        <taxon>Embryophyta</taxon>
        <taxon>Tracheophyta</taxon>
        <taxon>Spermatophyta</taxon>
        <taxon>Magnoliopsida</taxon>
        <taxon>eudicotyledons</taxon>
        <taxon>Gunneridae</taxon>
        <taxon>Pentapetalae</taxon>
        <taxon>asterids</taxon>
        <taxon>lamiids</taxon>
        <taxon>Lamiales</taxon>
        <taxon>Oleaceae</taxon>
        <taxon>Oleeae</taxon>
        <taxon>Olea</taxon>
    </lineage>
</organism>
<dbReference type="Gene3D" id="1.10.418.10">
    <property type="entry name" value="Calponin-like domain"/>
    <property type="match status" value="1"/>
</dbReference>
<dbReference type="OrthoDB" id="3176171at2759"/>
<feature type="compositionally biased region" description="Polar residues" evidence="5">
    <location>
        <begin position="1053"/>
        <end position="1066"/>
    </location>
</feature>
<dbReference type="Pfam" id="PF00307">
    <property type="entry name" value="CH"/>
    <property type="match status" value="1"/>
</dbReference>
<evidence type="ECO:0000256" key="5">
    <source>
        <dbReference type="SAM" id="MobiDB-lite"/>
    </source>
</evidence>
<dbReference type="AlphaFoldDB" id="A0A8S0RV42"/>
<dbReference type="GO" id="GO:0003777">
    <property type="term" value="F:microtubule motor activity"/>
    <property type="evidence" value="ECO:0007669"/>
    <property type="project" value="InterPro"/>
</dbReference>
<dbReference type="PROSITE" id="PS50021">
    <property type="entry name" value="CH"/>
    <property type="match status" value="1"/>
</dbReference>
<keyword evidence="2 3" id="KW-0505">Motor protein</keyword>
<dbReference type="InterPro" id="IPR001752">
    <property type="entry name" value="Kinesin_motor_dom"/>
</dbReference>
<dbReference type="SUPFAM" id="SSF47576">
    <property type="entry name" value="Calponin-homology domain, CH-domain"/>
    <property type="match status" value="1"/>
</dbReference>
<dbReference type="Proteomes" id="UP000594638">
    <property type="component" value="Unassembled WGS sequence"/>
</dbReference>
<dbReference type="InterPro" id="IPR036961">
    <property type="entry name" value="Kinesin_motor_dom_sf"/>
</dbReference>
<dbReference type="PROSITE" id="PS50067">
    <property type="entry name" value="KINESIN_MOTOR_2"/>
    <property type="match status" value="1"/>
</dbReference>
<accession>A0A8S0RV42</accession>
<dbReference type="InterPro" id="IPR001715">
    <property type="entry name" value="CH_dom"/>
</dbReference>
<evidence type="ECO:0000313" key="9">
    <source>
        <dbReference type="Proteomes" id="UP000594638"/>
    </source>
</evidence>
<comment type="caution">
    <text evidence="8">The sequence shown here is derived from an EMBL/GenBank/DDBJ whole genome shotgun (WGS) entry which is preliminary data.</text>
</comment>
<evidence type="ECO:0000256" key="3">
    <source>
        <dbReference type="PROSITE-ProRule" id="PRU00283"/>
    </source>
</evidence>
<dbReference type="Pfam" id="PF00225">
    <property type="entry name" value="Kinesin"/>
    <property type="match status" value="1"/>
</dbReference>
<dbReference type="FunFam" id="1.10.418.10:FF:000073">
    <property type="entry name" value="Kinesin-like protein KIN-14L"/>
    <property type="match status" value="1"/>
</dbReference>
<evidence type="ECO:0000259" key="6">
    <source>
        <dbReference type="PROSITE" id="PS50021"/>
    </source>
</evidence>
<dbReference type="PANTHER" id="PTHR47972:SF4">
    <property type="entry name" value="KINESIN-LIKE PROTEIN KIN-14L"/>
    <property type="match status" value="1"/>
</dbReference>
<feature type="compositionally biased region" description="Polar residues" evidence="5">
    <location>
        <begin position="840"/>
        <end position="849"/>
    </location>
</feature>
<dbReference type="GO" id="GO:0015630">
    <property type="term" value="C:microtubule cytoskeleton"/>
    <property type="evidence" value="ECO:0007669"/>
    <property type="project" value="TreeGrafter"/>
</dbReference>